<evidence type="ECO:0000313" key="2">
    <source>
        <dbReference type="Proteomes" id="UP000789860"/>
    </source>
</evidence>
<protein>
    <submittedName>
        <fullName evidence="1">10672_t:CDS:1</fullName>
    </submittedName>
</protein>
<dbReference type="EMBL" id="CAJVPM010005270">
    <property type="protein sequence ID" value="CAG8522112.1"/>
    <property type="molecule type" value="Genomic_DNA"/>
</dbReference>
<proteinExistence type="predicted"/>
<dbReference type="Proteomes" id="UP000789860">
    <property type="component" value="Unassembled WGS sequence"/>
</dbReference>
<evidence type="ECO:0000313" key="1">
    <source>
        <dbReference type="EMBL" id="CAG8522112.1"/>
    </source>
</evidence>
<comment type="caution">
    <text evidence="1">The sequence shown here is derived from an EMBL/GenBank/DDBJ whole genome shotgun (WGS) entry which is preliminary data.</text>
</comment>
<feature type="non-terminal residue" evidence="1">
    <location>
        <position position="1"/>
    </location>
</feature>
<organism evidence="1 2">
    <name type="scientific">Scutellospora calospora</name>
    <dbReference type="NCBI Taxonomy" id="85575"/>
    <lineage>
        <taxon>Eukaryota</taxon>
        <taxon>Fungi</taxon>
        <taxon>Fungi incertae sedis</taxon>
        <taxon>Mucoromycota</taxon>
        <taxon>Glomeromycotina</taxon>
        <taxon>Glomeromycetes</taxon>
        <taxon>Diversisporales</taxon>
        <taxon>Gigasporaceae</taxon>
        <taxon>Scutellospora</taxon>
    </lineage>
</organism>
<keyword evidence="2" id="KW-1185">Reference proteome</keyword>
<sequence length="103" mass="12419">LVEDLRFFEIRNKLITLFITQCLSYLKTLLQSEIINQPISKEMRFKFEENLVDTEIYIVMFSIQCFDSQFIQIQHHNITYTQKFKNLKNQLTKLFKSGQFTVD</sequence>
<reference evidence="1" key="1">
    <citation type="submission" date="2021-06" db="EMBL/GenBank/DDBJ databases">
        <authorList>
            <person name="Kallberg Y."/>
            <person name="Tangrot J."/>
            <person name="Rosling A."/>
        </authorList>
    </citation>
    <scope>NUCLEOTIDE SEQUENCE</scope>
    <source>
        <strain evidence="1">AU212A</strain>
    </source>
</reference>
<name>A0ACA9LD98_9GLOM</name>
<accession>A0ACA9LD98</accession>
<gene>
    <name evidence="1" type="ORF">SCALOS_LOCUS4112</name>
</gene>